<evidence type="ECO:0000313" key="3">
    <source>
        <dbReference type="EMBL" id="SEJ65838.1"/>
    </source>
</evidence>
<dbReference type="GO" id="GO:0008233">
    <property type="term" value="F:peptidase activity"/>
    <property type="evidence" value="ECO:0007669"/>
    <property type="project" value="UniProtKB-KW"/>
</dbReference>
<dbReference type="InterPro" id="IPR029062">
    <property type="entry name" value="Class_I_gatase-like"/>
</dbReference>
<organism evidence="3 4">
    <name type="scientific">Cyclobacterium xiamenense</name>
    <dbReference type="NCBI Taxonomy" id="1297121"/>
    <lineage>
        <taxon>Bacteria</taxon>
        <taxon>Pseudomonadati</taxon>
        <taxon>Bacteroidota</taxon>
        <taxon>Cytophagia</taxon>
        <taxon>Cytophagales</taxon>
        <taxon>Cyclobacteriaceae</taxon>
        <taxon>Cyclobacterium</taxon>
    </lineage>
</organism>
<dbReference type="InterPro" id="IPR006286">
    <property type="entry name" value="C56_PfpI-like"/>
</dbReference>
<keyword evidence="3" id="KW-0378">Hydrolase</keyword>
<sequence length="216" mass="23701">MVIGPFLVLPDWECPIGRKWNQLLTKLFCNMPTLNDKFVAILTETGFEESELKSPKQALEEVGATVHVISPAKSIKGWKGGNWTEEVKIDKSLSDANPADYHALMIPGGVINPDKLRTNTDAIDFVQSFFEAGKPIGAICHGPQVLIETGALEGREMTSWPSIKTDLINAGVAWTDSECVCDSALVTARKPDDLPAFNKKLIEEIREGVHEAQKTV</sequence>
<dbReference type="NCBIfam" id="TIGR01382">
    <property type="entry name" value="PfpI"/>
    <property type="match status" value="1"/>
</dbReference>
<dbReference type="STRING" id="1416801.SAMN05192553_107122"/>
<dbReference type="InterPro" id="IPR002818">
    <property type="entry name" value="DJ-1/PfpI"/>
</dbReference>
<dbReference type="PANTHER" id="PTHR42733:SF12">
    <property type="entry name" value="PROTEINASE"/>
    <property type="match status" value="1"/>
</dbReference>
<dbReference type="AlphaFoldDB" id="A0A1H7AKG0"/>
<dbReference type="Pfam" id="PF01965">
    <property type="entry name" value="DJ-1_PfpI"/>
    <property type="match status" value="1"/>
</dbReference>
<dbReference type="GO" id="GO:0006508">
    <property type="term" value="P:proteolysis"/>
    <property type="evidence" value="ECO:0007669"/>
    <property type="project" value="UniProtKB-KW"/>
</dbReference>
<protein>
    <submittedName>
        <fullName evidence="3">Protease I</fullName>
    </submittedName>
</protein>
<accession>A0A1H7AKG0</accession>
<dbReference type="PROSITE" id="PS51276">
    <property type="entry name" value="PEPTIDASE_C56_PFPI"/>
    <property type="match status" value="1"/>
</dbReference>
<reference evidence="4" key="1">
    <citation type="submission" date="2016-10" db="EMBL/GenBank/DDBJ databases">
        <authorList>
            <person name="Varghese N."/>
            <person name="Submissions S."/>
        </authorList>
    </citation>
    <scope>NUCLEOTIDE SEQUENCE [LARGE SCALE GENOMIC DNA]</scope>
    <source>
        <strain evidence="4">IBRC-M 10761</strain>
    </source>
</reference>
<dbReference type="EMBL" id="FNZH01000007">
    <property type="protein sequence ID" value="SEJ65838.1"/>
    <property type="molecule type" value="Genomic_DNA"/>
</dbReference>
<keyword evidence="3" id="KW-0645">Protease</keyword>
<dbReference type="PANTHER" id="PTHR42733">
    <property type="entry name" value="DJ-1 PROTEIN"/>
    <property type="match status" value="1"/>
</dbReference>
<dbReference type="SUPFAM" id="SSF52317">
    <property type="entry name" value="Class I glutamine amidotransferase-like"/>
    <property type="match status" value="1"/>
</dbReference>
<keyword evidence="4" id="KW-1185">Reference proteome</keyword>
<gene>
    <name evidence="3" type="ORF">SAMN05192553_107122</name>
</gene>
<evidence type="ECO:0000259" key="2">
    <source>
        <dbReference type="Pfam" id="PF01965"/>
    </source>
</evidence>
<dbReference type="CDD" id="cd03134">
    <property type="entry name" value="GATase1_PfpI_like"/>
    <property type="match status" value="1"/>
</dbReference>
<dbReference type="Gene3D" id="3.40.50.880">
    <property type="match status" value="1"/>
</dbReference>
<proteinExistence type="inferred from homology"/>
<evidence type="ECO:0000313" key="4">
    <source>
        <dbReference type="Proteomes" id="UP000199403"/>
    </source>
</evidence>
<dbReference type="Proteomes" id="UP000199403">
    <property type="component" value="Unassembled WGS sequence"/>
</dbReference>
<evidence type="ECO:0000256" key="1">
    <source>
        <dbReference type="ARBA" id="ARBA00008542"/>
    </source>
</evidence>
<name>A0A1H7AKG0_9BACT</name>
<feature type="domain" description="DJ-1/PfpI" evidence="2">
    <location>
        <begin position="39"/>
        <end position="204"/>
    </location>
</feature>
<comment type="similarity">
    <text evidence="1">Belongs to the peptidase C56 family.</text>
</comment>